<reference evidence="2" key="1">
    <citation type="submission" date="2022-11" db="UniProtKB">
        <authorList>
            <consortium name="WormBaseParasite"/>
        </authorList>
    </citation>
    <scope>IDENTIFICATION</scope>
</reference>
<evidence type="ECO:0000313" key="1">
    <source>
        <dbReference type="Proteomes" id="UP000887580"/>
    </source>
</evidence>
<proteinExistence type="predicted"/>
<evidence type="ECO:0000313" key="2">
    <source>
        <dbReference type="WBParaSite" id="PS1159_v2.g6151.t1"/>
    </source>
</evidence>
<dbReference type="Proteomes" id="UP000887580">
    <property type="component" value="Unplaced"/>
</dbReference>
<accession>A0AC35GL84</accession>
<sequence>MLHICNTNSACQVNGRCTKGFKKNFSACTIIHSHKPPDYERLKPESAADKNSAATKNEKDKVQLIDEKMEVDEWEDDSIFNVTESKTKDEAENLEQKDKIDLINDNETSKKEVKKDAIKAEEDDDEWEDELPFFDELRKDFDEELTNVQYKRLPPPEGVEVTEETQHRYGFTGRKTIRGKTDLVVDDSVVVPHNKALLLKYDCHINVECTIGQTGSPKYTCKYVTKQGEVVCAKLQKVKINENGEEVVDYDEGERHLVARIMTGCEAYMRALNCWVIKQSHIVECLQVHLEGGNTKVFEPGYEAQAAEKEDKSQLLAFFNLCRKDKKAQKFTYRDIPQHYRYTNGAWVKRKYNPQKFFVRIKHVSPKNSELFALRMLLMKVKGPQSFEHLRTVKGTIYPTFLQTAQALGLWESDELHMNAITEAFNEMRTLGLWESDELHMNAITEAFNEMRSIKQKRFYFAMVVAFNNPANPDEFLKKFLDDIFDRPGQDRDKTRPERYQKGLRYLEFVFRTMGTSCRTLGFDVPKDFEENCKSADFDNDYNEANEDYKINDKKVSQKEYAEYKRGQLNPEQETAFKEIWDAIINKKGGFFSLIGSG</sequence>
<protein>
    <submittedName>
        <fullName evidence="2">C3H1-type domain-containing protein</fullName>
    </submittedName>
</protein>
<organism evidence="1 2">
    <name type="scientific">Panagrolaimus sp. PS1159</name>
    <dbReference type="NCBI Taxonomy" id="55785"/>
    <lineage>
        <taxon>Eukaryota</taxon>
        <taxon>Metazoa</taxon>
        <taxon>Ecdysozoa</taxon>
        <taxon>Nematoda</taxon>
        <taxon>Chromadorea</taxon>
        <taxon>Rhabditida</taxon>
        <taxon>Tylenchina</taxon>
        <taxon>Panagrolaimomorpha</taxon>
        <taxon>Panagrolaimoidea</taxon>
        <taxon>Panagrolaimidae</taxon>
        <taxon>Panagrolaimus</taxon>
    </lineage>
</organism>
<name>A0AC35GL84_9BILA</name>
<dbReference type="WBParaSite" id="PS1159_v2.g6151.t1">
    <property type="protein sequence ID" value="PS1159_v2.g6151.t1"/>
    <property type="gene ID" value="PS1159_v2.g6151"/>
</dbReference>